<organism evidence="4">
    <name type="scientific">Taenia asiatica</name>
    <name type="common">Asian tapeworm</name>
    <dbReference type="NCBI Taxonomy" id="60517"/>
    <lineage>
        <taxon>Eukaryota</taxon>
        <taxon>Metazoa</taxon>
        <taxon>Spiralia</taxon>
        <taxon>Lophotrochozoa</taxon>
        <taxon>Platyhelminthes</taxon>
        <taxon>Cestoda</taxon>
        <taxon>Eucestoda</taxon>
        <taxon>Cyclophyllidea</taxon>
        <taxon>Taeniidae</taxon>
        <taxon>Taenia</taxon>
    </lineage>
</organism>
<dbReference type="EMBL" id="UYRS01019015">
    <property type="protein sequence ID" value="VDK42117.1"/>
    <property type="molecule type" value="Genomic_DNA"/>
</dbReference>
<reference evidence="4" key="1">
    <citation type="submission" date="2017-02" db="UniProtKB">
        <authorList>
            <consortium name="WormBaseParasite"/>
        </authorList>
    </citation>
    <scope>IDENTIFICATION</scope>
</reference>
<protein>
    <submittedName>
        <fullName evidence="4">Stress-induced protein</fullName>
    </submittedName>
</protein>
<evidence type="ECO:0000313" key="2">
    <source>
        <dbReference type="EMBL" id="VDK42117.1"/>
    </source>
</evidence>
<sequence length="61" mass="6738">MSGFYNQRKSHDNVNGNVGNGIPGEVTGSAELDVNRSGGGSQTFGRRRWQAQQERMAQRNE</sequence>
<evidence type="ECO:0000313" key="3">
    <source>
        <dbReference type="Proteomes" id="UP000282613"/>
    </source>
</evidence>
<accession>A0A0R3WED5</accession>
<dbReference type="WBParaSite" id="TASK_0000917101-mRNA-1">
    <property type="protein sequence ID" value="TASK_0000917101-mRNA-1"/>
    <property type="gene ID" value="TASK_0000917101"/>
</dbReference>
<keyword evidence="3" id="KW-1185">Reference proteome</keyword>
<dbReference type="AlphaFoldDB" id="A0A0R3WED5"/>
<name>A0A0R3WED5_TAEAS</name>
<evidence type="ECO:0000313" key="4">
    <source>
        <dbReference type="WBParaSite" id="TASK_0000917101-mRNA-1"/>
    </source>
</evidence>
<proteinExistence type="predicted"/>
<dbReference type="Proteomes" id="UP000282613">
    <property type="component" value="Unassembled WGS sequence"/>
</dbReference>
<feature type="region of interest" description="Disordered" evidence="1">
    <location>
        <begin position="1"/>
        <end position="61"/>
    </location>
</feature>
<gene>
    <name evidence="2" type="ORF">TASK_LOCUS9172</name>
</gene>
<evidence type="ECO:0000256" key="1">
    <source>
        <dbReference type="SAM" id="MobiDB-lite"/>
    </source>
</evidence>
<reference evidence="2 3" key="2">
    <citation type="submission" date="2018-11" db="EMBL/GenBank/DDBJ databases">
        <authorList>
            <consortium name="Pathogen Informatics"/>
        </authorList>
    </citation>
    <scope>NUCLEOTIDE SEQUENCE [LARGE SCALE GENOMIC DNA]</scope>
</reference>